<keyword evidence="9" id="KW-1185">Reference proteome</keyword>
<reference evidence="8 9" key="1">
    <citation type="journal article" date="2022" name="G3 (Bethesda)">
        <title>Enemy or ally: a genomic approach to elucidate the lifestyle of Phyllosticta citrichinaensis.</title>
        <authorList>
            <person name="Buijs V.A."/>
            <person name="Groenewald J.Z."/>
            <person name="Haridas S."/>
            <person name="LaButti K.M."/>
            <person name="Lipzen A."/>
            <person name="Martin F.M."/>
            <person name="Barry K."/>
            <person name="Grigoriev I.V."/>
            <person name="Crous P.W."/>
            <person name="Seidl M.F."/>
        </authorList>
    </citation>
    <scope>NUCLEOTIDE SEQUENCE [LARGE SCALE GENOMIC DNA]</scope>
    <source>
        <strain evidence="8 9">CBS 129764</strain>
    </source>
</reference>
<name>A0ABR1Y7H0_9PEZI</name>
<evidence type="ECO:0000256" key="3">
    <source>
        <dbReference type="ARBA" id="ARBA00022827"/>
    </source>
</evidence>
<evidence type="ECO:0000256" key="2">
    <source>
        <dbReference type="ARBA" id="ARBA00022630"/>
    </source>
</evidence>
<accession>A0ABR1Y7H0</accession>
<dbReference type="PANTHER" id="PTHR46056:SF12">
    <property type="entry name" value="LONG-CHAIN-ALCOHOL OXIDASE"/>
    <property type="match status" value="1"/>
</dbReference>
<proteinExistence type="inferred from homology"/>
<evidence type="ECO:0000256" key="4">
    <source>
        <dbReference type="ARBA" id="ARBA00023002"/>
    </source>
</evidence>
<evidence type="ECO:0000259" key="6">
    <source>
        <dbReference type="Pfam" id="PF00732"/>
    </source>
</evidence>
<keyword evidence="3" id="KW-0274">FAD</keyword>
<dbReference type="InterPro" id="IPR036188">
    <property type="entry name" value="FAD/NAD-bd_sf"/>
</dbReference>
<feature type="domain" description="Glucose-methanol-choline oxidoreductase C-terminal" evidence="7">
    <location>
        <begin position="580"/>
        <end position="726"/>
    </location>
</feature>
<evidence type="ECO:0008006" key="10">
    <source>
        <dbReference type="Google" id="ProtNLM"/>
    </source>
</evidence>
<dbReference type="Gene3D" id="3.50.50.60">
    <property type="entry name" value="FAD/NAD(P)-binding domain"/>
    <property type="match status" value="2"/>
</dbReference>
<comment type="caution">
    <text evidence="8">The sequence shown here is derived from an EMBL/GenBank/DDBJ whole genome shotgun (WGS) entry which is preliminary data.</text>
</comment>
<feature type="region of interest" description="Disordered" evidence="5">
    <location>
        <begin position="1"/>
        <end position="21"/>
    </location>
</feature>
<dbReference type="Pfam" id="PF05199">
    <property type="entry name" value="GMC_oxred_C"/>
    <property type="match status" value="1"/>
</dbReference>
<sequence length="759" mass="83242">MDRYPYSKVRDSPLPPLPADDPLSPQQWMTLMAVADAIIPSIEPVANVDKENQLGQFTALTRVRQLAGPSVPPELPAEFLAECPSYTPGFRQNIHRALAEYMPSDVRKLLVFVLSSLESVAVAPTRAGALILTGYAAPFTSQPLHVQEAIFKAWSTARISQFRMLHMLLTMLVRQNWTMTSPTLPQVLGFPRIPVNYALGRDFEYEFIQFPPGTGPDIIETDVVVVGSGCGAGVCAKNLAEAGQRVIVAEKSYYWPPEHLPMKESEGWGHLYMNGGIMISDESAITVVAGQTFGGGGVVNWSASLQTQGYVREEWAAQGLPLFTSAEFQDSLDRVCDRMGVSAEYIRHNPTNQALLEGARRLGWAHRAVPQNTAGAEHYCGQCSLGCSSCEKQGPSVSFLPDAAKAGANFVEGFDVREVLFQVKKDKRIATGVRGVWTSRDERGGVSGYKRRVREVIIRAKRVVVSGGTMQSPLLLMRSGVKNPNVGRNLHLHPVAFAGAVYREKVNPWEGGILTAVVNEFENLDGHGHGAKLEAVNMLPSIWLTFPPTTSGLGYKMFVPNMKHMVGYISLARDRDSGRVYPDPVDGRCRVSYAPSKFDQRHVLEGIIGLAKTQYAAGALEIIAMIPGVPRFKRTEVETDNDTEGINDKKFQEWLKLVRKKGFPSPEMMFLSAHQMGTCRMGSTPRQSVVDQNGQVWGTDGLYVADASVFPSASGVNPMVTTMGVGCCKSTSCKYLQAQVTLLALGRAAIWSFAIRPWW</sequence>
<gene>
    <name evidence="8" type="ORF">IWX90DRAFT_493062</name>
</gene>
<keyword evidence="4" id="KW-0560">Oxidoreductase</keyword>
<dbReference type="InterPro" id="IPR007867">
    <property type="entry name" value="GMC_OxRtase_C"/>
</dbReference>
<dbReference type="SUPFAM" id="SSF51905">
    <property type="entry name" value="FAD/NAD(P)-binding domain"/>
    <property type="match status" value="1"/>
</dbReference>
<protein>
    <recommendedName>
        <fullName evidence="10">Long-chain-alcohol oxidase</fullName>
    </recommendedName>
</protein>
<evidence type="ECO:0000256" key="5">
    <source>
        <dbReference type="SAM" id="MobiDB-lite"/>
    </source>
</evidence>
<comment type="similarity">
    <text evidence="1">Belongs to the GMC oxidoreductase family.</text>
</comment>
<organism evidence="8 9">
    <name type="scientific">Phyllosticta citrichinensis</name>
    <dbReference type="NCBI Taxonomy" id="1130410"/>
    <lineage>
        <taxon>Eukaryota</taxon>
        <taxon>Fungi</taxon>
        <taxon>Dikarya</taxon>
        <taxon>Ascomycota</taxon>
        <taxon>Pezizomycotina</taxon>
        <taxon>Dothideomycetes</taxon>
        <taxon>Dothideomycetes incertae sedis</taxon>
        <taxon>Botryosphaeriales</taxon>
        <taxon>Phyllostictaceae</taxon>
        <taxon>Phyllosticta</taxon>
    </lineage>
</organism>
<dbReference type="Pfam" id="PF00732">
    <property type="entry name" value="GMC_oxred_N"/>
    <property type="match status" value="1"/>
</dbReference>
<evidence type="ECO:0000313" key="9">
    <source>
        <dbReference type="Proteomes" id="UP001456524"/>
    </source>
</evidence>
<feature type="domain" description="Glucose-methanol-choline oxidoreductase N-terminal" evidence="6">
    <location>
        <begin position="271"/>
        <end position="495"/>
    </location>
</feature>
<dbReference type="EMBL" id="JBBWUH010000001">
    <property type="protein sequence ID" value="KAK8177864.1"/>
    <property type="molecule type" value="Genomic_DNA"/>
</dbReference>
<evidence type="ECO:0000313" key="8">
    <source>
        <dbReference type="EMBL" id="KAK8177864.1"/>
    </source>
</evidence>
<dbReference type="InterPro" id="IPR000172">
    <property type="entry name" value="GMC_OxRdtase_N"/>
</dbReference>
<feature type="compositionally biased region" description="Basic and acidic residues" evidence="5">
    <location>
        <begin position="1"/>
        <end position="11"/>
    </location>
</feature>
<dbReference type="Proteomes" id="UP001456524">
    <property type="component" value="Unassembled WGS sequence"/>
</dbReference>
<keyword evidence="2" id="KW-0285">Flavoprotein</keyword>
<evidence type="ECO:0000259" key="7">
    <source>
        <dbReference type="Pfam" id="PF05199"/>
    </source>
</evidence>
<dbReference type="PANTHER" id="PTHR46056">
    <property type="entry name" value="LONG-CHAIN-ALCOHOL OXIDASE"/>
    <property type="match status" value="1"/>
</dbReference>
<evidence type="ECO:0000256" key="1">
    <source>
        <dbReference type="ARBA" id="ARBA00010790"/>
    </source>
</evidence>